<dbReference type="PANTHER" id="PTHR46502:SF2">
    <property type="entry name" value="16 KDA PHLOEM PROTEIN 2"/>
    <property type="match status" value="1"/>
</dbReference>
<evidence type="ECO:0000256" key="3">
    <source>
        <dbReference type="SAM" id="MobiDB-lite"/>
    </source>
</evidence>
<dbReference type="SUPFAM" id="SSF49562">
    <property type="entry name" value="C2 domain (Calcium/lipid-binding domain, CaLB)"/>
    <property type="match status" value="1"/>
</dbReference>
<organism evidence="5 6">
    <name type="scientific">Hydnum rufescens UP504</name>
    <dbReference type="NCBI Taxonomy" id="1448309"/>
    <lineage>
        <taxon>Eukaryota</taxon>
        <taxon>Fungi</taxon>
        <taxon>Dikarya</taxon>
        <taxon>Basidiomycota</taxon>
        <taxon>Agaricomycotina</taxon>
        <taxon>Agaricomycetes</taxon>
        <taxon>Cantharellales</taxon>
        <taxon>Hydnaceae</taxon>
        <taxon>Hydnum</taxon>
    </lineage>
</organism>
<feature type="compositionally biased region" description="Polar residues" evidence="3">
    <location>
        <begin position="591"/>
        <end position="600"/>
    </location>
</feature>
<dbReference type="SMART" id="SM00239">
    <property type="entry name" value="C2"/>
    <property type="match status" value="1"/>
</dbReference>
<dbReference type="GO" id="GO:0046872">
    <property type="term" value="F:metal ion binding"/>
    <property type="evidence" value="ECO:0007669"/>
    <property type="project" value="UniProtKB-KW"/>
</dbReference>
<dbReference type="Pfam" id="PF00168">
    <property type="entry name" value="C2"/>
    <property type="match status" value="2"/>
</dbReference>
<dbReference type="AlphaFoldDB" id="A0A9P6E0Y9"/>
<evidence type="ECO:0000313" key="5">
    <source>
        <dbReference type="EMBL" id="KAF9518694.1"/>
    </source>
</evidence>
<dbReference type="PROSITE" id="PS50004">
    <property type="entry name" value="C2"/>
    <property type="match status" value="1"/>
</dbReference>
<feature type="compositionally biased region" description="Polar residues" evidence="3">
    <location>
        <begin position="306"/>
        <end position="337"/>
    </location>
</feature>
<feature type="compositionally biased region" description="Polar residues" evidence="3">
    <location>
        <begin position="204"/>
        <end position="221"/>
    </location>
</feature>
<dbReference type="Proteomes" id="UP000886523">
    <property type="component" value="Unassembled WGS sequence"/>
</dbReference>
<keyword evidence="2" id="KW-0106">Calcium</keyword>
<proteinExistence type="predicted"/>
<accession>A0A9P6E0Y9</accession>
<dbReference type="EMBL" id="MU128923">
    <property type="protein sequence ID" value="KAF9518694.1"/>
    <property type="molecule type" value="Genomic_DNA"/>
</dbReference>
<name>A0A9P6E0Y9_9AGAM</name>
<feature type="region of interest" description="Disordered" evidence="3">
    <location>
        <begin position="281"/>
        <end position="351"/>
    </location>
</feature>
<dbReference type="InterPro" id="IPR000008">
    <property type="entry name" value="C2_dom"/>
</dbReference>
<evidence type="ECO:0000256" key="1">
    <source>
        <dbReference type="ARBA" id="ARBA00022723"/>
    </source>
</evidence>
<comment type="caution">
    <text evidence="5">The sequence shown here is derived from an EMBL/GenBank/DDBJ whole genome shotgun (WGS) entry which is preliminary data.</text>
</comment>
<evidence type="ECO:0000259" key="4">
    <source>
        <dbReference type="PROSITE" id="PS50004"/>
    </source>
</evidence>
<feature type="domain" description="C2" evidence="4">
    <location>
        <begin position="1"/>
        <end position="142"/>
    </location>
</feature>
<dbReference type="InterPro" id="IPR037791">
    <property type="entry name" value="C2_fungal_Inn1"/>
</dbReference>
<dbReference type="OrthoDB" id="270970at2759"/>
<keyword evidence="1" id="KW-0479">Metal-binding</keyword>
<reference evidence="5" key="1">
    <citation type="journal article" date="2020" name="Nat. Commun.">
        <title>Large-scale genome sequencing of mycorrhizal fungi provides insights into the early evolution of symbiotic traits.</title>
        <authorList>
            <person name="Miyauchi S."/>
            <person name="Kiss E."/>
            <person name="Kuo A."/>
            <person name="Drula E."/>
            <person name="Kohler A."/>
            <person name="Sanchez-Garcia M."/>
            <person name="Morin E."/>
            <person name="Andreopoulos B."/>
            <person name="Barry K.W."/>
            <person name="Bonito G."/>
            <person name="Buee M."/>
            <person name="Carver A."/>
            <person name="Chen C."/>
            <person name="Cichocki N."/>
            <person name="Clum A."/>
            <person name="Culley D."/>
            <person name="Crous P.W."/>
            <person name="Fauchery L."/>
            <person name="Girlanda M."/>
            <person name="Hayes R.D."/>
            <person name="Keri Z."/>
            <person name="LaButti K."/>
            <person name="Lipzen A."/>
            <person name="Lombard V."/>
            <person name="Magnuson J."/>
            <person name="Maillard F."/>
            <person name="Murat C."/>
            <person name="Nolan M."/>
            <person name="Ohm R.A."/>
            <person name="Pangilinan J."/>
            <person name="Pereira M.F."/>
            <person name="Perotto S."/>
            <person name="Peter M."/>
            <person name="Pfister S."/>
            <person name="Riley R."/>
            <person name="Sitrit Y."/>
            <person name="Stielow J.B."/>
            <person name="Szollosi G."/>
            <person name="Zifcakova L."/>
            <person name="Stursova M."/>
            <person name="Spatafora J.W."/>
            <person name="Tedersoo L."/>
            <person name="Vaario L.M."/>
            <person name="Yamada A."/>
            <person name="Yan M."/>
            <person name="Wang P."/>
            <person name="Xu J."/>
            <person name="Bruns T."/>
            <person name="Baldrian P."/>
            <person name="Vilgalys R."/>
            <person name="Dunand C."/>
            <person name="Henrissat B."/>
            <person name="Grigoriev I.V."/>
            <person name="Hibbett D."/>
            <person name="Nagy L.G."/>
            <person name="Martin F.M."/>
        </authorList>
    </citation>
    <scope>NUCLEOTIDE SEQUENCE</scope>
    <source>
        <strain evidence="5">UP504</strain>
    </source>
</reference>
<protein>
    <recommendedName>
        <fullName evidence="4">C2 domain-containing protein</fullName>
    </recommendedName>
</protein>
<gene>
    <name evidence="5" type="ORF">BS47DRAFT_1325234</name>
</gene>
<feature type="region of interest" description="Disordered" evidence="3">
    <location>
        <begin position="176"/>
        <end position="242"/>
    </location>
</feature>
<evidence type="ECO:0000313" key="6">
    <source>
        <dbReference type="Proteomes" id="UP000886523"/>
    </source>
</evidence>
<sequence>MSNSAPREIGTLIIVVLKAKNLPNKRHIGKQDPYCSLELEKETRRTRAVKKGGQHPEWDQEIRFSLLEDTEDVLARTKSNNDDEDIPPPVPSKTPTGKLNFNKNRSLRLSCYADDPREAELIGEVIVNLTEVLTKGETDEWYILTNKDKYSGEVYLEMTFWSNEKAPVRSKVPRVSSANSHYGGSGFFTPAGPSTPEKHAPLQSGRSSIGTRDWPSSSSPQYKRAGEILPDTRPAALPDDLRPSSSLANLDLYVAPYEHREGFATPRPHYDEFGAANAGRRRESFPPVAGHHRPRSESGAGYAHYPSSQSFTHHPSATLSESMSGLSIQSSASNSSYGRPLPQTGGNTPSQLAYYEPEYEQYDRQYTGGGFVPAQPSSTPFLPHTMGITGYVPPRGSPSPFAPPAIGSTGFAPPAPSRTPLPSSSFVNPQRIYSHDTTNMYPPQSAPTPRSSSYFQPQHPTQINPPIQRHQPQYQSYPSSTHNQPHRPQQFPFGGQEYAEAQPEIPPQQSHQHQYSGFPPPSHPPAQSSPLQPHYNGYAAQDHHQEPVDGQSLSVVPPPRSPSASPTLHYGNGIYAGQASIVGPPPALDTNGPQPSNGSIPSRPLPDPQQQMYPHSQSVMSRPRSSFGGNGNHGLSPPRGPARTAVTPPPPPQPSSYQHPESQQQYMSTPPRVPGNYTPSKESSSSPSAYLTHRHSGSMPPLPSDVPSQGPPSKDHQYQHPYPFPRSRLRRILFPRSRLHHVLFLRYHLRRH</sequence>
<feature type="compositionally biased region" description="Polar residues" evidence="3">
    <location>
        <begin position="608"/>
        <end position="624"/>
    </location>
</feature>
<feature type="compositionally biased region" description="Low complexity" evidence="3">
    <location>
        <begin position="525"/>
        <end position="534"/>
    </location>
</feature>
<evidence type="ECO:0000256" key="2">
    <source>
        <dbReference type="ARBA" id="ARBA00022837"/>
    </source>
</evidence>
<dbReference type="Gene3D" id="2.60.40.150">
    <property type="entry name" value="C2 domain"/>
    <property type="match status" value="1"/>
</dbReference>
<feature type="compositionally biased region" description="Low complexity" evidence="3">
    <location>
        <begin position="679"/>
        <end position="688"/>
    </location>
</feature>
<dbReference type="PANTHER" id="PTHR46502">
    <property type="entry name" value="C2 DOMAIN-CONTAINING"/>
    <property type="match status" value="1"/>
</dbReference>
<dbReference type="InterPro" id="IPR035892">
    <property type="entry name" value="C2_domain_sf"/>
</dbReference>
<dbReference type="CDD" id="cd08681">
    <property type="entry name" value="C2_fungal_Inn1p-like"/>
    <property type="match status" value="1"/>
</dbReference>
<feature type="region of interest" description="Disordered" evidence="3">
    <location>
        <begin position="385"/>
        <end position="724"/>
    </location>
</feature>
<feature type="compositionally biased region" description="Low complexity" evidence="3">
    <location>
        <begin position="655"/>
        <end position="665"/>
    </location>
</feature>
<feature type="region of interest" description="Disordered" evidence="3">
    <location>
        <begin position="77"/>
        <end position="99"/>
    </location>
</feature>
<keyword evidence="6" id="KW-1185">Reference proteome</keyword>
<feature type="compositionally biased region" description="Polar residues" evidence="3">
    <location>
        <begin position="435"/>
        <end position="487"/>
    </location>
</feature>